<evidence type="ECO:0000259" key="4">
    <source>
        <dbReference type="Pfam" id="PF08241"/>
    </source>
</evidence>
<dbReference type="RefSeq" id="WP_147259751.1">
    <property type="nucleotide sequence ID" value="NZ_VIWU01000001.1"/>
</dbReference>
<feature type="domain" description="Methyltransferase type 11" evidence="4">
    <location>
        <begin position="30"/>
        <end position="121"/>
    </location>
</feature>
<dbReference type="CDD" id="cd02440">
    <property type="entry name" value="AdoMet_MTases"/>
    <property type="match status" value="1"/>
</dbReference>
<evidence type="ECO:0000256" key="3">
    <source>
        <dbReference type="ARBA" id="ARBA00022679"/>
    </source>
</evidence>
<dbReference type="Proteomes" id="UP000321261">
    <property type="component" value="Unassembled WGS sequence"/>
</dbReference>
<proteinExistence type="inferred from homology"/>
<dbReference type="SUPFAM" id="SSF53335">
    <property type="entry name" value="S-adenosyl-L-methionine-dependent methyltransferases"/>
    <property type="match status" value="1"/>
</dbReference>
<evidence type="ECO:0000256" key="2">
    <source>
        <dbReference type="ARBA" id="ARBA00022603"/>
    </source>
</evidence>
<evidence type="ECO:0000313" key="5">
    <source>
        <dbReference type="EMBL" id="TWF81206.1"/>
    </source>
</evidence>
<dbReference type="InterPro" id="IPR051052">
    <property type="entry name" value="Diverse_substrate_MTase"/>
</dbReference>
<name>A0A561T267_9PSEU</name>
<reference evidence="5 6" key="1">
    <citation type="submission" date="2019-06" db="EMBL/GenBank/DDBJ databases">
        <title>Sequencing the genomes of 1000 actinobacteria strains.</title>
        <authorList>
            <person name="Klenk H.-P."/>
        </authorList>
    </citation>
    <scope>NUCLEOTIDE SEQUENCE [LARGE SCALE GENOMIC DNA]</scope>
    <source>
        <strain evidence="5 6">DSM 45671</strain>
    </source>
</reference>
<keyword evidence="3 5" id="KW-0808">Transferase</keyword>
<evidence type="ECO:0000313" key="6">
    <source>
        <dbReference type="Proteomes" id="UP000321261"/>
    </source>
</evidence>
<dbReference type="AlphaFoldDB" id="A0A561T267"/>
<dbReference type="GO" id="GO:0032259">
    <property type="term" value="P:methylation"/>
    <property type="evidence" value="ECO:0007669"/>
    <property type="project" value="UniProtKB-KW"/>
</dbReference>
<comment type="caution">
    <text evidence="5">The sequence shown here is derived from an EMBL/GenBank/DDBJ whole genome shotgun (WGS) entry which is preliminary data.</text>
</comment>
<protein>
    <submittedName>
        <fullName evidence="5">Methyltransferase family protein</fullName>
    </submittedName>
</protein>
<dbReference type="InterPro" id="IPR013216">
    <property type="entry name" value="Methyltransf_11"/>
</dbReference>
<organism evidence="5 6">
    <name type="scientific">Pseudonocardia hierapolitana</name>
    <dbReference type="NCBI Taxonomy" id="1128676"/>
    <lineage>
        <taxon>Bacteria</taxon>
        <taxon>Bacillati</taxon>
        <taxon>Actinomycetota</taxon>
        <taxon>Actinomycetes</taxon>
        <taxon>Pseudonocardiales</taxon>
        <taxon>Pseudonocardiaceae</taxon>
        <taxon>Pseudonocardia</taxon>
    </lineage>
</organism>
<sequence>MADPDPRWNHNIHYHPIVLAAVPPGSRTALDVGCGEGQLAMRLRSVVPSVVGIDRDGPTLERARAENGGPGIEYVQANVLTHPFEPASFDVVASVAVLHHMDTAAGLERMRDLLRPGGVLAVIGLPRPQRPRDLPYDVAGTVALRWNRWRNGGYRDVTAPTVWPPPDTLAQVRDTARRLLPGVRVRRHMMWRYSLLWTKPA</sequence>
<dbReference type="PANTHER" id="PTHR44942">
    <property type="entry name" value="METHYLTRANSF_11 DOMAIN-CONTAINING PROTEIN"/>
    <property type="match status" value="1"/>
</dbReference>
<comment type="similarity">
    <text evidence="1">Belongs to the methyltransferase superfamily.</text>
</comment>
<keyword evidence="2 5" id="KW-0489">Methyltransferase</keyword>
<dbReference type="Gene3D" id="3.40.50.150">
    <property type="entry name" value="Vaccinia Virus protein VP39"/>
    <property type="match status" value="1"/>
</dbReference>
<accession>A0A561T267</accession>
<dbReference type="PANTHER" id="PTHR44942:SF4">
    <property type="entry name" value="METHYLTRANSFERASE TYPE 11 DOMAIN-CONTAINING PROTEIN"/>
    <property type="match status" value="1"/>
</dbReference>
<dbReference type="GO" id="GO:0008757">
    <property type="term" value="F:S-adenosylmethionine-dependent methyltransferase activity"/>
    <property type="evidence" value="ECO:0007669"/>
    <property type="project" value="InterPro"/>
</dbReference>
<keyword evidence="6" id="KW-1185">Reference proteome</keyword>
<dbReference type="EMBL" id="VIWU01000001">
    <property type="protein sequence ID" value="TWF81206.1"/>
    <property type="molecule type" value="Genomic_DNA"/>
</dbReference>
<gene>
    <name evidence="5" type="ORF">FHX44_117149</name>
</gene>
<evidence type="ECO:0000256" key="1">
    <source>
        <dbReference type="ARBA" id="ARBA00008361"/>
    </source>
</evidence>
<dbReference type="OrthoDB" id="6064711at2"/>
<dbReference type="Pfam" id="PF08241">
    <property type="entry name" value="Methyltransf_11"/>
    <property type="match status" value="1"/>
</dbReference>
<dbReference type="InterPro" id="IPR029063">
    <property type="entry name" value="SAM-dependent_MTases_sf"/>
</dbReference>